<dbReference type="InterPro" id="IPR016763">
    <property type="entry name" value="VAP"/>
</dbReference>
<accession>A0A0K9PVK9</accession>
<comment type="similarity">
    <text evidence="1">Belongs to the VAMP-associated protein (VAP) (TC 9.B.17) family.</text>
</comment>
<dbReference type="AlphaFoldDB" id="A0A0K9PVK9"/>
<evidence type="ECO:0000259" key="4">
    <source>
        <dbReference type="PROSITE" id="PS50202"/>
    </source>
</evidence>
<dbReference type="STRING" id="29655.A0A0K9PVK9"/>
<keyword evidence="3" id="KW-0472">Membrane</keyword>
<dbReference type="InterPro" id="IPR008962">
    <property type="entry name" value="PapD-like_sf"/>
</dbReference>
<proteinExistence type="inferred from homology"/>
<feature type="domain" description="MSP" evidence="4">
    <location>
        <begin position="6"/>
        <end position="126"/>
    </location>
</feature>
<sequence length="280" mass="31919">MMGLELLEIEPRELKFVVEVKKSSSCLVQLINNSKNYVAFKVKTTNPKKYCVRPNMGVVLPKSTYEFAVILQAQKTVPLDLQCRDRFLVQSTVIPDGTKEEEMKSEFFSKEGGRHIEDCKLRVILVTPSDYPSLLQVNESFKREVSFKESHFQNPNHNEPTSLMQSPLRNPEGLEPSVINGHMDVNGVKETSVQNGDELKSVQDVKEIELKLHYFQSQLNKTEKINSDLETEKKLIAKEKEMLQSELVIIKKTKLQTGYPDLFVVFIGIVGLVFGYILHG</sequence>
<dbReference type="PIRSF" id="PIRSF019693">
    <property type="entry name" value="VAMP-associated"/>
    <property type="match status" value="1"/>
</dbReference>
<dbReference type="Pfam" id="PF00635">
    <property type="entry name" value="Motile_Sperm"/>
    <property type="match status" value="1"/>
</dbReference>
<keyword evidence="3" id="KW-0812">Transmembrane</keyword>
<dbReference type="EMBL" id="LFYR01000611">
    <property type="protein sequence ID" value="KMZ72979.1"/>
    <property type="molecule type" value="Genomic_DNA"/>
</dbReference>
<dbReference type="GO" id="GO:0090158">
    <property type="term" value="P:endoplasmic reticulum membrane organization"/>
    <property type="evidence" value="ECO:0000318"/>
    <property type="project" value="GO_Central"/>
</dbReference>
<dbReference type="GO" id="GO:0043495">
    <property type="term" value="F:protein-membrane adaptor activity"/>
    <property type="evidence" value="ECO:0000318"/>
    <property type="project" value="GO_Central"/>
</dbReference>
<protein>
    <recommendedName>
        <fullName evidence="4">MSP domain-containing protein</fullName>
    </recommendedName>
</protein>
<reference evidence="6" key="1">
    <citation type="journal article" date="2016" name="Nature">
        <title>The genome of the seagrass Zostera marina reveals angiosperm adaptation to the sea.</title>
        <authorList>
            <person name="Olsen J.L."/>
            <person name="Rouze P."/>
            <person name="Verhelst B."/>
            <person name="Lin Y.-C."/>
            <person name="Bayer T."/>
            <person name="Collen J."/>
            <person name="Dattolo E."/>
            <person name="De Paoli E."/>
            <person name="Dittami S."/>
            <person name="Maumus F."/>
            <person name="Michel G."/>
            <person name="Kersting A."/>
            <person name="Lauritano C."/>
            <person name="Lohaus R."/>
            <person name="Toepel M."/>
            <person name="Tonon T."/>
            <person name="Vanneste K."/>
            <person name="Amirebrahimi M."/>
            <person name="Brakel J."/>
            <person name="Bostroem C."/>
            <person name="Chovatia M."/>
            <person name="Grimwood J."/>
            <person name="Jenkins J.W."/>
            <person name="Jueterbock A."/>
            <person name="Mraz A."/>
            <person name="Stam W.T."/>
            <person name="Tice H."/>
            <person name="Bornberg-Bauer E."/>
            <person name="Green P.J."/>
            <person name="Pearson G.A."/>
            <person name="Procaccini G."/>
            <person name="Duarte C.M."/>
            <person name="Schmutz J."/>
            <person name="Reusch T.B.H."/>
            <person name="Van de Peer Y."/>
        </authorList>
    </citation>
    <scope>NUCLEOTIDE SEQUENCE [LARGE SCALE GENOMIC DNA]</scope>
    <source>
        <strain evidence="6">cv. Finnish</strain>
    </source>
</reference>
<dbReference type="SUPFAM" id="SSF49354">
    <property type="entry name" value="PapD-like"/>
    <property type="match status" value="1"/>
</dbReference>
<dbReference type="GO" id="GO:0061817">
    <property type="term" value="P:endoplasmic reticulum-plasma membrane tethering"/>
    <property type="evidence" value="ECO:0000318"/>
    <property type="project" value="GO_Central"/>
</dbReference>
<keyword evidence="2" id="KW-0175">Coiled coil</keyword>
<gene>
    <name evidence="5" type="ORF">ZOSMA_156G00270</name>
</gene>
<dbReference type="Gene3D" id="2.60.40.10">
    <property type="entry name" value="Immunoglobulins"/>
    <property type="match status" value="1"/>
</dbReference>
<dbReference type="PANTHER" id="PTHR10809">
    <property type="entry name" value="VESICLE-ASSOCIATED MEMBRANE PROTEIN-ASSOCIATED PROTEIN"/>
    <property type="match status" value="1"/>
</dbReference>
<dbReference type="InterPro" id="IPR013783">
    <property type="entry name" value="Ig-like_fold"/>
</dbReference>
<dbReference type="InterPro" id="IPR000535">
    <property type="entry name" value="MSP_dom"/>
</dbReference>
<feature type="transmembrane region" description="Helical" evidence="3">
    <location>
        <begin position="259"/>
        <end position="278"/>
    </location>
</feature>
<evidence type="ECO:0000313" key="6">
    <source>
        <dbReference type="Proteomes" id="UP000036987"/>
    </source>
</evidence>
<dbReference type="PANTHER" id="PTHR10809:SF148">
    <property type="entry name" value="OS01G0936800 PROTEIN"/>
    <property type="match status" value="1"/>
</dbReference>
<dbReference type="GO" id="GO:0005886">
    <property type="term" value="C:plasma membrane"/>
    <property type="evidence" value="ECO:0000318"/>
    <property type="project" value="GO_Central"/>
</dbReference>
<dbReference type="Proteomes" id="UP000036987">
    <property type="component" value="Unassembled WGS sequence"/>
</dbReference>
<evidence type="ECO:0000256" key="1">
    <source>
        <dbReference type="ARBA" id="ARBA00008932"/>
    </source>
</evidence>
<dbReference type="GO" id="GO:0005789">
    <property type="term" value="C:endoplasmic reticulum membrane"/>
    <property type="evidence" value="ECO:0000318"/>
    <property type="project" value="GO_Central"/>
</dbReference>
<organism evidence="5 6">
    <name type="scientific">Zostera marina</name>
    <name type="common">Eelgrass</name>
    <dbReference type="NCBI Taxonomy" id="29655"/>
    <lineage>
        <taxon>Eukaryota</taxon>
        <taxon>Viridiplantae</taxon>
        <taxon>Streptophyta</taxon>
        <taxon>Embryophyta</taxon>
        <taxon>Tracheophyta</taxon>
        <taxon>Spermatophyta</taxon>
        <taxon>Magnoliopsida</taxon>
        <taxon>Liliopsida</taxon>
        <taxon>Zosteraceae</taxon>
        <taxon>Zostera</taxon>
    </lineage>
</organism>
<evidence type="ECO:0000256" key="2">
    <source>
        <dbReference type="SAM" id="Coils"/>
    </source>
</evidence>
<dbReference type="PROSITE" id="PS50202">
    <property type="entry name" value="MSP"/>
    <property type="match status" value="1"/>
</dbReference>
<feature type="coiled-coil region" evidence="2">
    <location>
        <begin position="219"/>
        <end position="246"/>
    </location>
</feature>
<name>A0A0K9PVK9_ZOSMR</name>
<keyword evidence="6" id="KW-1185">Reference proteome</keyword>
<evidence type="ECO:0000313" key="5">
    <source>
        <dbReference type="EMBL" id="KMZ72979.1"/>
    </source>
</evidence>
<dbReference type="OrthoDB" id="264603at2759"/>
<keyword evidence="3" id="KW-1133">Transmembrane helix</keyword>
<evidence type="ECO:0000256" key="3">
    <source>
        <dbReference type="SAM" id="Phobius"/>
    </source>
</evidence>
<comment type="caution">
    <text evidence="5">The sequence shown here is derived from an EMBL/GenBank/DDBJ whole genome shotgun (WGS) entry which is preliminary data.</text>
</comment>
<dbReference type="OMA" id="WGAMETE"/>
<dbReference type="FunFam" id="2.60.40.10:FF:000813">
    <property type="entry name" value="Vesicle-associated protein 1-1"/>
    <property type="match status" value="1"/>
</dbReference>